<dbReference type="KEGG" id="kla:KLLA0_B04026g"/>
<gene>
    <name evidence="2" type="ORF">KLLA0_B04026g</name>
</gene>
<dbReference type="GO" id="GO:0110078">
    <property type="term" value="C:TTT Hsp90 cochaperone complex"/>
    <property type="evidence" value="ECO:0007669"/>
    <property type="project" value="InterPro"/>
</dbReference>
<dbReference type="OMA" id="SSNLWWI"/>
<dbReference type="InParanoid" id="Q6CWH6"/>
<dbReference type="STRING" id="284590.Q6CWH6"/>
<dbReference type="Pfam" id="PF10521">
    <property type="entry name" value="Tti2"/>
    <property type="match status" value="1"/>
</dbReference>
<dbReference type="Proteomes" id="UP000000598">
    <property type="component" value="Chromosome B"/>
</dbReference>
<dbReference type="FunCoup" id="Q6CWH6">
    <property type="interactions" value="20"/>
</dbReference>
<evidence type="ECO:0000313" key="3">
    <source>
        <dbReference type="Proteomes" id="UP000000598"/>
    </source>
</evidence>
<dbReference type="HOGENOM" id="CLU_054067_0_0_1"/>
<reference evidence="2 3" key="1">
    <citation type="journal article" date="2004" name="Nature">
        <title>Genome evolution in yeasts.</title>
        <authorList>
            <consortium name="Genolevures"/>
            <person name="Dujon B."/>
            <person name="Sherman D."/>
            <person name="Fischer G."/>
            <person name="Durrens P."/>
            <person name="Casaregola S."/>
            <person name="Lafontaine I."/>
            <person name="de Montigny J."/>
            <person name="Marck C."/>
            <person name="Neuveglise C."/>
            <person name="Talla E."/>
            <person name="Goffard N."/>
            <person name="Frangeul L."/>
            <person name="Aigle M."/>
            <person name="Anthouard V."/>
            <person name="Babour A."/>
            <person name="Barbe V."/>
            <person name="Barnay S."/>
            <person name="Blanchin S."/>
            <person name="Beckerich J.M."/>
            <person name="Beyne E."/>
            <person name="Bleykasten C."/>
            <person name="Boisrame A."/>
            <person name="Boyer J."/>
            <person name="Cattolico L."/>
            <person name="Confanioleri F."/>
            <person name="de Daruvar A."/>
            <person name="Despons L."/>
            <person name="Fabre E."/>
            <person name="Fairhead C."/>
            <person name="Ferry-Dumazet H."/>
            <person name="Groppi A."/>
            <person name="Hantraye F."/>
            <person name="Hennequin C."/>
            <person name="Jauniaux N."/>
            <person name="Joyet P."/>
            <person name="Kachouri R."/>
            <person name="Kerrest A."/>
            <person name="Koszul R."/>
            <person name="Lemaire M."/>
            <person name="Lesur I."/>
            <person name="Ma L."/>
            <person name="Muller H."/>
            <person name="Nicaud J.M."/>
            <person name="Nikolski M."/>
            <person name="Oztas S."/>
            <person name="Ozier-Kalogeropoulos O."/>
            <person name="Pellenz S."/>
            <person name="Potier S."/>
            <person name="Richard G.F."/>
            <person name="Straub M.L."/>
            <person name="Suleau A."/>
            <person name="Swennene D."/>
            <person name="Tekaia F."/>
            <person name="Wesolowski-Louvel M."/>
            <person name="Westhof E."/>
            <person name="Wirth B."/>
            <person name="Zeniou-Meyer M."/>
            <person name="Zivanovic I."/>
            <person name="Bolotin-Fukuhara M."/>
            <person name="Thierry A."/>
            <person name="Bouchier C."/>
            <person name="Caudron B."/>
            <person name="Scarpelli C."/>
            <person name="Gaillardin C."/>
            <person name="Weissenbach J."/>
            <person name="Wincker P."/>
            <person name="Souciet J.L."/>
        </authorList>
    </citation>
    <scope>NUCLEOTIDE SEQUENCE [LARGE SCALE GENOMIC DNA]</scope>
    <source>
        <strain evidence="3">ATCC 8585 / CBS 2359 / DSM 70799 / NBRC 1267 / NRRL Y-1140 / WM37</strain>
    </source>
</reference>
<name>Q6CWH6_KLULA</name>
<dbReference type="PaxDb" id="284590-Q6CWH6"/>
<keyword evidence="3" id="KW-1185">Reference proteome</keyword>
<evidence type="ECO:0000256" key="1">
    <source>
        <dbReference type="ARBA" id="ARBA00034736"/>
    </source>
</evidence>
<proteinExistence type="inferred from homology"/>
<dbReference type="InterPro" id="IPR016024">
    <property type="entry name" value="ARM-type_fold"/>
</dbReference>
<accession>Q6CWH6</accession>
<dbReference type="eggNOG" id="ENOG502QU79">
    <property type="taxonomic scope" value="Eukaryota"/>
</dbReference>
<dbReference type="AlphaFoldDB" id="Q6CWH6"/>
<dbReference type="EMBL" id="CR382122">
    <property type="protein sequence ID" value="CAH02106.1"/>
    <property type="molecule type" value="Genomic_DNA"/>
</dbReference>
<organism evidence="2 3">
    <name type="scientific">Kluyveromyces lactis (strain ATCC 8585 / CBS 2359 / DSM 70799 / NBRC 1267 / NRRL Y-1140 / WM37)</name>
    <name type="common">Yeast</name>
    <name type="synonym">Candida sphaerica</name>
    <dbReference type="NCBI Taxonomy" id="284590"/>
    <lineage>
        <taxon>Eukaryota</taxon>
        <taxon>Fungi</taxon>
        <taxon>Dikarya</taxon>
        <taxon>Ascomycota</taxon>
        <taxon>Saccharomycotina</taxon>
        <taxon>Saccharomycetes</taxon>
        <taxon>Saccharomycetales</taxon>
        <taxon>Saccharomycetaceae</taxon>
        <taxon>Kluyveromyces</taxon>
    </lineage>
</organism>
<dbReference type="InterPro" id="IPR018870">
    <property type="entry name" value="Tti2"/>
</dbReference>
<dbReference type="SUPFAM" id="SSF48371">
    <property type="entry name" value="ARM repeat"/>
    <property type="match status" value="1"/>
</dbReference>
<sequence length="427" mass="49582">MNQHVLNFLLNLEEDKLSVPSKDSVEQLIIFYDKNINVENKEEWFTKGLVSLSYFLLNEHWTRYEQRDRVTHLIDNYLDRDHDLVHSFISALKPMLIKSTGINNDNLTPSGRRKIESSRPGLQPRLGFEQTFGESRWKEWRTNGGLRSIGLFYIILRHLGKQEISANLPWISPGILNIIDDTTLGPENVRVYGIMLLCTLLESVLNKRDTYNFNFKDTGLQKVYEPILTNLLYNLPPSSTPEETLRTWKVTYPALQLILRVEASDNDQDFRDRLGHMFSENILQLTIPRIGLDYPGLSLWILGYCQDVVLMLGKETTLYLQRVIYVLGEFYFRNAFMTLQMPILHKCLDLLILLCDQCIPESIVNQRYDILACILLCYEKCYNEGSLTADVLDKCKVLLAKLESFGCDFKEESKKLKERKSLTNLFA</sequence>
<evidence type="ECO:0000313" key="2">
    <source>
        <dbReference type="EMBL" id="CAH02106.1"/>
    </source>
</evidence>
<protein>
    <submittedName>
        <fullName evidence="2">KLLA0B04026p</fullName>
    </submittedName>
</protein>
<comment type="similarity">
    <text evidence="1">Belongs to the TTI2 family.</text>
</comment>